<feature type="domain" description="tRNA (guanine-N(1)-)-methyltransferase C-terminal" evidence="1">
    <location>
        <begin position="5"/>
        <end position="186"/>
    </location>
</feature>
<gene>
    <name evidence="2" type="ordered locus">Slip_0911</name>
</gene>
<dbReference type="CDD" id="cd18085">
    <property type="entry name" value="TM1570-like"/>
    <property type="match status" value="1"/>
</dbReference>
<dbReference type="InterPro" id="IPR029026">
    <property type="entry name" value="tRNA_m1G_MTases_N"/>
</dbReference>
<reference evidence="2 3" key="2">
    <citation type="journal article" date="2010" name="Stand. Genomic Sci.">
        <title>Complete genome sequence of Syntrophothermus lipocalidus type strain (TGB-C1).</title>
        <authorList>
            <person name="Djao O.D."/>
            <person name="Zhang X."/>
            <person name="Lucas S."/>
            <person name="Lapidus A."/>
            <person name="Del Rio T.G."/>
            <person name="Nolan M."/>
            <person name="Tice H."/>
            <person name="Cheng J.F."/>
            <person name="Han C."/>
            <person name="Tapia R."/>
            <person name="Goodwin L."/>
            <person name="Pitluck S."/>
            <person name="Liolios K."/>
            <person name="Ivanova N."/>
            <person name="Mavromatis K."/>
            <person name="Mikhailova N."/>
            <person name="Ovchinnikova G."/>
            <person name="Pati A."/>
            <person name="Brambilla E."/>
            <person name="Chen A."/>
            <person name="Palaniappan K."/>
            <person name="Land M."/>
            <person name="Hauser L."/>
            <person name="Chang Y.J."/>
            <person name="Jeffries C.D."/>
            <person name="Rohde M."/>
            <person name="Sikorski J."/>
            <person name="Spring S."/>
            <person name="Goker M."/>
            <person name="Detter J.C."/>
            <person name="Woyke T."/>
            <person name="Bristow J."/>
            <person name="Eisen J.A."/>
            <person name="Markowitz V."/>
            <person name="Hugenholtz P."/>
            <person name="Kyrpides N.C."/>
            <person name="Klenk H.P."/>
        </authorList>
    </citation>
    <scope>NUCLEOTIDE SEQUENCE [LARGE SCALE GENOMIC DNA]</scope>
    <source>
        <strain evidence="3">DSM 12680 / TGB-C1</strain>
    </source>
</reference>
<dbReference type="OrthoDB" id="9794931at2"/>
<protein>
    <recommendedName>
        <fullName evidence="1">tRNA (guanine-N(1)-)-methyltransferase C-terminal domain-containing protein</fullName>
    </recommendedName>
</protein>
<dbReference type="EMBL" id="CP002048">
    <property type="protein sequence ID" value="ADI01691.1"/>
    <property type="molecule type" value="Genomic_DNA"/>
</dbReference>
<dbReference type="Gene3D" id="3.40.1280.10">
    <property type="match status" value="1"/>
</dbReference>
<dbReference type="AlphaFoldDB" id="D7CLV6"/>
<dbReference type="STRING" id="643648.Slip_0911"/>
<sequence length="188" mass="21161">MRKSKVYIALLHYPVYNKKMEVITTSITNLDIHDIARVARTYEVDGFFLAHPLATQRELAGQILDYWQRGYGGEYNPDRKEAFRIVRLASSLEEVLETITRETGRAPKTVATDARVYPNTVGYGALREEMAAQTGTYVVLFGTGWGLARELMMETDFILEPIAAGSSYNHLSVRSAVAIILDRLLGDR</sequence>
<dbReference type="eggNOG" id="COG4752">
    <property type="taxonomic scope" value="Bacteria"/>
</dbReference>
<evidence type="ECO:0000259" key="1">
    <source>
        <dbReference type="Pfam" id="PF09936"/>
    </source>
</evidence>
<organism evidence="2 3">
    <name type="scientific">Syntrophothermus lipocalidus (strain DSM 12680 / TGB-C1)</name>
    <dbReference type="NCBI Taxonomy" id="643648"/>
    <lineage>
        <taxon>Bacteria</taxon>
        <taxon>Bacillati</taxon>
        <taxon>Bacillota</taxon>
        <taxon>Clostridia</taxon>
        <taxon>Eubacteriales</taxon>
        <taxon>Syntrophomonadaceae</taxon>
        <taxon>Syntrophothermus</taxon>
    </lineage>
</organism>
<proteinExistence type="predicted"/>
<dbReference type="KEGG" id="slp:Slip_0911"/>
<keyword evidence="3" id="KW-1185">Reference proteome</keyword>
<dbReference type="Proteomes" id="UP000000378">
    <property type="component" value="Chromosome"/>
</dbReference>
<dbReference type="InterPro" id="IPR019230">
    <property type="entry name" value="RNA_MeTrfase_C_dom"/>
</dbReference>
<accession>D7CLV6</accession>
<dbReference type="HOGENOM" id="CLU_1414575_0_0_9"/>
<dbReference type="RefSeq" id="WP_013175093.1">
    <property type="nucleotide sequence ID" value="NC_014220.1"/>
</dbReference>
<dbReference type="Pfam" id="PF09936">
    <property type="entry name" value="Methyltrn_RNA_4"/>
    <property type="match status" value="1"/>
</dbReference>
<reference evidence="3" key="1">
    <citation type="journal article" date="2010" name="Stand. Genomic Sci.">
        <title>Complete genome sequence of Syntrophothermus lipocalidus type strain (TGB-C1T).</title>
        <authorList>
            <consortium name="US DOE Joint Genome Institute (JGI-PGF)"/>
            <person name="Djao O."/>
            <person name="Zhang X."/>
            <person name="Lucas S."/>
            <person name="Lapidus A."/>
            <person name="Glavina Del Rio T."/>
            <person name="Nolan M."/>
            <person name="Tice H."/>
            <person name="Cheng J."/>
            <person name="Han C."/>
            <person name="Tapia R."/>
            <person name="Goodwin L."/>
            <person name="Pitluck S."/>
            <person name="Liolios K."/>
            <person name="Ivanova N."/>
            <person name="Mavromatis K."/>
            <person name="Mikhailova N."/>
            <person name="Ovchinnikova G."/>
            <person name="Pati A."/>
            <person name="Brambilla E."/>
            <person name="Chen A."/>
            <person name="Palaniappan K."/>
            <person name="Land M."/>
            <person name="Hauser L."/>
            <person name="Chang Y."/>
            <person name="Jeffries C."/>
            <person name="Rohde M."/>
            <person name="Sikorski J."/>
            <person name="Spring S."/>
            <person name="Goker M."/>
            <person name="Detter J."/>
            <person name="Woyke T."/>
            <person name="Bristow J."/>
            <person name="Eisen J."/>
            <person name="Markowitz V."/>
            <person name="Hugenholtz P."/>
            <person name="Kyrpides N."/>
            <person name="Klenk H."/>
        </authorList>
    </citation>
    <scope>NUCLEOTIDE SEQUENCE [LARGE SCALE GENOMIC DNA]</scope>
    <source>
        <strain evidence="3">DSM 12680 / TGB-C1</strain>
    </source>
</reference>
<evidence type="ECO:0000313" key="3">
    <source>
        <dbReference type="Proteomes" id="UP000000378"/>
    </source>
</evidence>
<name>D7CLV6_SYNLT</name>
<evidence type="ECO:0000313" key="2">
    <source>
        <dbReference type="EMBL" id="ADI01691.1"/>
    </source>
</evidence>